<dbReference type="EMBL" id="CAIJEO010000002">
    <property type="protein sequence ID" value="CAD0085099.1"/>
    <property type="molecule type" value="Genomic_DNA"/>
</dbReference>
<protein>
    <recommendedName>
        <fullName evidence="2">Altered inheritance of mitochondria protein 6</fullName>
    </recommendedName>
</protein>
<dbReference type="GO" id="GO:0006629">
    <property type="term" value="P:lipid metabolic process"/>
    <property type="evidence" value="ECO:0007669"/>
    <property type="project" value="InterPro"/>
</dbReference>
<evidence type="ECO:0000256" key="1">
    <source>
        <dbReference type="ARBA" id="ARBA00008858"/>
    </source>
</evidence>
<gene>
    <name evidence="4" type="ORF">AWRI4233_LOCUS34</name>
</gene>
<accession>A0A9N8P773</accession>
<dbReference type="SUPFAM" id="SSF51695">
    <property type="entry name" value="PLC-like phosphodiesterases"/>
    <property type="match status" value="1"/>
</dbReference>
<evidence type="ECO:0000313" key="5">
    <source>
        <dbReference type="Proteomes" id="UP000714618"/>
    </source>
</evidence>
<dbReference type="Proteomes" id="UP000714618">
    <property type="component" value="Unassembled WGS sequence"/>
</dbReference>
<dbReference type="InterPro" id="IPR017946">
    <property type="entry name" value="PLC-like_Pdiesterase_TIM-brl"/>
</dbReference>
<dbReference type="PANTHER" id="PTHR31571:SF1">
    <property type="entry name" value="ALTERED INHERITANCE OF MITOCHONDRIA PROTEIN 6"/>
    <property type="match status" value="1"/>
</dbReference>
<keyword evidence="3" id="KW-1133">Transmembrane helix</keyword>
<evidence type="ECO:0000256" key="3">
    <source>
        <dbReference type="SAM" id="Phobius"/>
    </source>
</evidence>
<proteinExistence type="inferred from homology"/>
<comment type="caution">
    <text evidence="4">The sequence shown here is derived from an EMBL/GenBank/DDBJ whole genome shotgun (WGS) entry which is preliminary data.</text>
</comment>
<feature type="transmembrane region" description="Helical" evidence="3">
    <location>
        <begin position="65"/>
        <end position="85"/>
    </location>
</feature>
<dbReference type="InterPro" id="IPR051236">
    <property type="entry name" value="HAT_RTT109-like"/>
</dbReference>
<evidence type="ECO:0000313" key="4">
    <source>
        <dbReference type="EMBL" id="CAD0085099.1"/>
    </source>
</evidence>
<keyword evidence="3" id="KW-0812">Transmembrane</keyword>
<name>A0A9N8P773_9PEZI</name>
<keyword evidence="5" id="KW-1185">Reference proteome</keyword>
<keyword evidence="3" id="KW-0472">Membrane</keyword>
<dbReference type="PANTHER" id="PTHR31571">
    <property type="entry name" value="ALTERED INHERITANCE OF MITOCHONDRIA PROTEIN 6"/>
    <property type="match status" value="1"/>
</dbReference>
<comment type="similarity">
    <text evidence="1">Belongs to the AIM6 family.</text>
</comment>
<evidence type="ECO:0000256" key="2">
    <source>
        <dbReference type="ARBA" id="ARBA00014286"/>
    </source>
</evidence>
<sequence>MTSRPLSIPLVVRKFSRSDEEVSSNDTSITDLERDTYRFDGTTNSRPHSGCTAIRPKLRHLYDPFVLISGAFMIACICLGVRLTLVSSGLRRIPGDAFDYLFGPHISAISPSIWDNNRQFFIREVQPVPVHSHNDYWRRIPLFEALGSGCISVEADVHLRNSDLLVGHKSSHLHPELNLRNMYLDPLERMLRARNSNTTLEDWRGIFDHARNQTVVLLVDHKTEGADTYAMLSKQLQPLHDLGYLTHWDGTTRIMRPLTIVGTGNAPFYNDNTYRDIFFDADLSHLVSEQDTADYYQYNISNSYYASTKWSKGLSRDAMTRSRSEIASQIESAKARGLLARYWDTPAQPPNIRVMVWRTLVEQNVGVLNMDDMGIVRDRALGWGRLST</sequence>
<dbReference type="GO" id="GO:0008081">
    <property type="term" value="F:phosphoric diester hydrolase activity"/>
    <property type="evidence" value="ECO:0007669"/>
    <property type="project" value="InterPro"/>
</dbReference>
<organism evidence="4 5">
    <name type="scientific">Aureobasidium mustum</name>
    <dbReference type="NCBI Taxonomy" id="2773714"/>
    <lineage>
        <taxon>Eukaryota</taxon>
        <taxon>Fungi</taxon>
        <taxon>Dikarya</taxon>
        <taxon>Ascomycota</taxon>
        <taxon>Pezizomycotina</taxon>
        <taxon>Dothideomycetes</taxon>
        <taxon>Dothideomycetidae</taxon>
        <taxon>Dothideales</taxon>
        <taxon>Saccotheciaceae</taxon>
        <taxon>Aureobasidium</taxon>
    </lineage>
</organism>
<dbReference type="OrthoDB" id="4153866at2759"/>
<reference evidence="4" key="1">
    <citation type="submission" date="2020-06" db="EMBL/GenBank/DDBJ databases">
        <authorList>
            <person name="Onetto C."/>
        </authorList>
    </citation>
    <scope>NUCLEOTIDE SEQUENCE</scope>
</reference>
<dbReference type="AlphaFoldDB" id="A0A9N8P773"/>